<dbReference type="GO" id="GO:0008236">
    <property type="term" value="F:serine-type peptidase activity"/>
    <property type="evidence" value="ECO:0007669"/>
    <property type="project" value="InterPro"/>
</dbReference>
<reference evidence="3 4" key="1">
    <citation type="submission" date="2019-04" db="EMBL/GenBank/DDBJ databases">
        <title>Friends and foes A comparative genomics study of 23 Aspergillus species from section Flavi.</title>
        <authorList>
            <consortium name="DOE Joint Genome Institute"/>
            <person name="Kjaerbolling I."/>
            <person name="Vesth T."/>
            <person name="Frisvad J.C."/>
            <person name="Nybo J.L."/>
            <person name="Theobald S."/>
            <person name="Kildgaard S."/>
            <person name="Isbrandt T."/>
            <person name="Kuo A."/>
            <person name="Sato A."/>
            <person name="Lyhne E.K."/>
            <person name="Kogle M.E."/>
            <person name="Wiebenga A."/>
            <person name="Kun R.S."/>
            <person name="Lubbers R.J."/>
            <person name="Makela M.R."/>
            <person name="Barry K."/>
            <person name="Chovatia M."/>
            <person name="Clum A."/>
            <person name="Daum C."/>
            <person name="Haridas S."/>
            <person name="He G."/>
            <person name="LaButti K."/>
            <person name="Lipzen A."/>
            <person name="Mondo S."/>
            <person name="Riley R."/>
            <person name="Salamov A."/>
            <person name="Simmons B.A."/>
            <person name="Magnuson J.K."/>
            <person name="Henrissat B."/>
            <person name="Mortensen U.H."/>
            <person name="Larsen T.O."/>
            <person name="Devries R.P."/>
            <person name="Grigoriev I.V."/>
            <person name="Machida M."/>
            <person name="Baker S.E."/>
            <person name="Andersen M.R."/>
        </authorList>
    </citation>
    <scope>NUCLEOTIDE SEQUENCE [LARGE SCALE GENOMIC DNA]</scope>
    <source>
        <strain evidence="3 4">CBS 117625</strain>
    </source>
</reference>
<dbReference type="AlphaFoldDB" id="A0A5N6S9T5"/>
<evidence type="ECO:0000313" key="3">
    <source>
        <dbReference type="EMBL" id="KAE8131478.1"/>
    </source>
</evidence>
<feature type="domain" description="Tail specific protease" evidence="1">
    <location>
        <begin position="355"/>
        <end position="564"/>
    </location>
</feature>
<name>A0A5N6S9T5_ASPPS</name>
<dbReference type="PANTHER" id="PTHR37049:SF5">
    <property type="entry name" value="TAIL SPECIFIC PROTEASE DOMAIN-CONTAINING PROTEIN"/>
    <property type="match status" value="1"/>
</dbReference>
<evidence type="ECO:0000313" key="4">
    <source>
        <dbReference type="Proteomes" id="UP000325672"/>
    </source>
</evidence>
<dbReference type="GeneID" id="43642318"/>
<dbReference type="Pfam" id="PF23658">
    <property type="entry name" value="PDZ_CPAF_rel"/>
    <property type="match status" value="1"/>
</dbReference>
<dbReference type="EMBL" id="ML743658">
    <property type="protein sequence ID" value="KAE8131478.1"/>
    <property type="molecule type" value="Genomic_DNA"/>
</dbReference>
<sequence>MVSFWVSYVSPWGNVLAVTSQQLSTSSTSALTSNPTICSEIVENEISIFDASQAYNCLTSLPFRADIANQLVQYVNDIIQFHSTLAYLANPPQSYQQPAVDLVAGLSQLQHDIDNNVFRNEYAFEAALNQLIHAAHDDHLKLVGGALSRFTYAAPYSIVSVSLDGVELPKVYISDDLFANETGYLPWQPSAIATINGQDVVEYLIQFAAVHSAGKLEPHADWNMLMRSAALDVQGKQEVFYGAATFYPGDFITFTFENGTALGPLPWKASFCCHDGNGPLQTGDDFYNFFVLGRYPAPYDENREADMTTIFNRAAPNLTLFENPAYPSKADVIEESYSRDGGALLRGYFLNDSSLAVLSLPHFDSNAPQSFSNTVKKFLARSTNAGLTKVVIDVQQNTGGSPLLALEVFKIFFPSIKPWASSRRRVHPMANALGSALTTYWQNLTMDHPEYYNLVTNEWVVTGRLDQDTGRNFISWDDFVGPQDHYYKDGFTKKEQYNLSSILFTMSAAGIEFDKHDNGQPYKPEDIIILSDGLCSSACALFMELMHHVAGVQTVVIGGQPSYGPMQAPSGTRGAAVYKAENMRRDIELARDIDKSRHVDFPNLTPAFLITTATVNLRDQIRHTDTSATPLQYLYEAADCRIFLVPETWYNYANLWKYAADAIWRNPALCAKGSRTYQTQPTHPLVPGKPYNANSALSNLADSQSDGHSSSIKDKSNYILDGDGDIFTKEGTLCQTSNDCRPGIASSCQDATLCTANVNPTSLELYVKPEKRRQSTTTNVGKGDFALPIEVAALGGR</sequence>
<dbReference type="GO" id="GO:0006508">
    <property type="term" value="P:proteolysis"/>
    <property type="evidence" value="ECO:0007669"/>
    <property type="project" value="InterPro"/>
</dbReference>
<dbReference type="Proteomes" id="UP000325672">
    <property type="component" value="Unassembled WGS sequence"/>
</dbReference>
<dbReference type="InterPro" id="IPR029045">
    <property type="entry name" value="ClpP/crotonase-like_dom_sf"/>
</dbReference>
<gene>
    <name evidence="3" type="ORF">BDV38DRAFT_275888</name>
</gene>
<organism evidence="3 4">
    <name type="scientific">Aspergillus pseudotamarii</name>
    <dbReference type="NCBI Taxonomy" id="132259"/>
    <lineage>
        <taxon>Eukaryota</taxon>
        <taxon>Fungi</taxon>
        <taxon>Dikarya</taxon>
        <taxon>Ascomycota</taxon>
        <taxon>Pezizomycotina</taxon>
        <taxon>Eurotiomycetes</taxon>
        <taxon>Eurotiomycetidae</taxon>
        <taxon>Eurotiales</taxon>
        <taxon>Aspergillaceae</taxon>
        <taxon>Aspergillus</taxon>
        <taxon>Aspergillus subgen. Circumdati</taxon>
    </lineage>
</organism>
<feature type="domain" description="CPAF-like PDZ" evidence="2">
    <location>
        <begin position="152"/>
        <end position="261"/>
    </location>
</feature>
<dbReference type="OrthoDB" id="27214at2759"/>
<dbReference type="InterPro" id="IPR052766">
    <property type="entry name" value="S41A_metabolite_peptidase"/>
</dbReference>
<keyword evidence="4" id="KW-1185">Reference proteome</keyword>
<dbReference type="SUPFAM" id="SSF52096">
    <property type="entry name" value="ClpP/crotonase"/>
    <property type="match status" value="1"/>
</dbReference>
<dbReference type="InterPro" id="IPR005151">
    <property type="entry name" value="Tail-specific_protease"/>
</dbReference>
<dbReference type="PANTHER" id="PTHR37049">
    <property type="entry name" value="PEPTIDASE S41 FAMILY PROTEIN"/>
    <property type="match status" value="1"/>
</dbReference>
<dbReference type="InterPro" id="IPR056186">
    <property type="entry name" value="PDZ_CPAF-rel"/>
</dbReference>
<dbReference type="Pfam" id="PF03572">
    <property type="entry name" value="Peptidase_S41"/>
    <property type="match status" value="1"/>
</dbReference>
<dbReference type="RefSeq" id="XP_031907541.1">
    <property type="nucleotide sequence ID" value="XM_032058108.1"/>
</dbReference>
<evidence type="ECO:0000259" key="2">
    <source>
        <dbReference type="Pfam" id="PF23658"/>
    </source>
</evidence>
<dbReference type="Gene3D" id="3.90.226.10">
    <property type="entry name" value="2-enoyl-CoA Hydratase, Chain A, domain 1"/>
    <property type="match status" value="1"/>
</dbReference>
<protein>
    <submittedName>
        <fullName evidence="3">Uncharacterized protein</fullName>
    </submittedName>
</protein>
<accession>A0A5N6S9T5</accession>
<proteinExistence type="predicted"/>
<evidence type="ECO:0000259" key="1">
    <source>
        <dbReference type="Pfam" id="PF03572"/>
    </source>
</evidence>